<keyword evidence="4" id="KW-1185">Reference proteome</keyword>
<protein>
    <submittedName>
        <fullName evidence="3">Isochorismatase hydrolase</fullName>
    </submittedName>
</protein>
<dbReference type="SUPFAM" id="SSF52499">
    <property type="entry name" value="Isochorismatase-like hydrolases"/>
    <property type="match status" value="1"/>
</dbReference>
<reference evidence="3" key="2">
    <citation type="submission" date="2023-01" db="EMBL/GenBank/DDBJ databases">
        <authorList>
            <person name="Sun Q."/>
            <person name="Evtushenko L."/>
        </authorList>
    </citation>
    <scope>NUCLEOTIDE SEQUENCE</scope>
    <source>
        <strain evidence="3">VKM B-2347</strain>
    </source>
</reference>
<organism evidence="3 4">
    <name type="scientific">Hansschlegelia plantiphila</name>
    <dbReference type="NCBI Taxonomy" id="374655"/>
    <lineage>
        <taxon>Bacteria</taxon>
        <taxon>Pseudomonadati</taxon>
        <taxon>Pseudomonadota</taxon>
        <taxon>Alphaproteobacteria</taxon>
        <taxon>Hyphomicrobiales</taxon>
        <taxon>Methylopilaceae</taxon>
        <taxon>Hansschlegelia</taxon>
    </lineage>
</organism>
<reference evidence="3" key="1">
    <citation type="journal article" date="2014" name="Int. J. Syst. Evol. Microbiol.">
        <title>Complete genome sequence of Corynebacterium casei LMG S-19264T (=DSM 44701T), isolated from a smear-ripened cheese.</title>
        <authorList>
            <consortium name="US DOE Joint Genome Institute (JGI-PGF)"/>
            <person name="Walter F."/>
            <person name="Albersmeier A."/>
            <person name="Kalinowski J."/>
            <person name="Ruckert C."/>
        </authorList>
    </citation>
    <scope>NUCLEOTIDE SEQUENCE</scope>
    <source>
        <strain evidence="3">VKM B-2347</strain>
    </source>
</reference>
<dbReference type="Gene3D" id="3.40.50.850">
    <property type="entry name" value="Isochorismatase-like"/>
    <property type="match status" value="1"/>
</dbReference>
<dbReference type="AlphaFoldDB" id="A0A9W6MV26"/>
<keyword evidence="1 3" id="KW-0378">Hydrolase</keyword>
<dbReference type="EMBL" id="BSFI01000007">
    <property type="protein sequence ID" value="GLK68019.1"/>
    <property type="molecule type" value="Genomic_DNA"/>
</dbReference>
<sequence>MQRDFCEPGGYISTMGYDVAPAQALIPRIAALRDAVRAWGGLVVYTREGHRSDLSDLVSHKLFRSRAGGGEIGSRGPLGRLLVRGEPGWDIVAALTPADGEPVVDKPGFSAFYATDLDRILGARGVRHLIICGVTTDVCVHSTLRDAVDRGYEPLLVSDCCAATDTANHVASIETICSEGGIFGAVASSATIASGLWEAVSG</sequence>
<dbReference type="Pfam" id="PF00857">
    <property type="entry name" value="Isochorismatase"/>
    <property type="match status" value="1"/>
</dbReference>
<dbReference type="InterPro" id="IPR050272">
    <property type="entry name" value="Isochorismatase-like_hydrls"/>
</dbReference>
<dbReference type="PANTHER" id="PTHR43540">
    <property type="entry name" value="PEROXYUREIDOACRYLATE/UREIDOACRYLATE AMIDOHYDROLASE-RELATED"/>
    <property type="match status" value="1"/>
</dbReference>
<dbReference type="CDD" id="cd00431">
    <property type="entry name" value="cysteine_hydrolases"/>
    <property type="match status" value="1"/>
</dbReference>
<gene>
    <name evidence="3" type="ORF">GCM10008179_16570</name>
</gene>
<proteinExistence type="predicted"/>
<accession>A0A9W6MV26</accession>
<evidence type="ECO:0000313" key="3">
    <source>
        <dbReference type="EMBL" id="GLK68019.1"/>
    </source>
</evidence>
<evidence type="ECO:0000313" key="4">
    <source>
        <dbReference type="Proteomes" id="UP001143372"/>
    </source>
</evidence>
<dbReference type="GO" id="GO:0016787">
    <property type="term" value="F:hydrolase activity"/>
    <property type="evidence" value="ECO:0007669"/>
    <property type="project" value="UniProtKB-KW"/>
</dbReference>
<feature type="domain" description="Isochorismatase-like" evidence="2">
    <location>
        <begin position="1"/>
        <end position="180"/>
    </location>
</feature>
<evidence type="ECO:0000256" key="1">
    <source>
        <dbReference type="ARBA" id="ARBA00022801"/>
    </source>
</evidence>
<evidence type="ECO:0000259" key="2">
    <source>
        <dbReference type="Pfam" id="PF00857"/>
    </source>
</evidence>
<dbReference type="PANTHER" id="PTHR43540:SF9">
    <property type="entry name" value="FAMILY HYDROLASE, PUTATIVE (AFU_ORTHOLOGUE AFUA_2G08700)-RELATED"/>
    <property type="match status" value="1"/>
</dbReference>
<dbReference type="InterPro" id="IPR036380">
    <property type="entry name" value="Isochorismatase-like_sf"/>
</dbReference>
<dbReference type="InterPro" id="IPR000868">
    <property type="entry name" value="Isochorismatase-like_dom"/>
</dbReference>
<dbReference type="Proteomes" id="UP001143372">
    <property type="component" value="Unassembled WGS sequence"/>
</dbReference>
<name>A0A9W6MV26_9HYPH</name>
<comment type="caution">
    <text evidence="3">The sequence shown here is derived from an EMBL/GenBank/DDBJ whole genome shotgun (WGS) entry which is preliminary data.</text>
</comment>